<dbReference type="GO" id="GO:0008408">
    <property type="term" value="F:3'-5' exonuclease activity"/>
    <property type="evidence" value="ECO:0007669"/>
    <property type="project" value="TreeGrafter"/>
</dbReference>
<dbReference type="PANTHER" id="PTHR30231">
    <property type="entry name" value="DNA POLYMERASE III SUBUNIT EPSILON"/>
    <property type="match status" value="1"/>
</dbReference>
<feature type="binding site" evidence="17">
    <location>
        <position position="162"/>
    </location>
    <ligand>
        <name>substrate</name>
    </ligand>
</feature>
<dbReference type="NCBIfam" id="NF004316">
    <property type="entry name" value="PRK05711.1"/>
    <property type="match status" value="1"/>
</dbReference>
<dbReference type="NCBIfam" id="TIGR01406">
    <property type="entry name" value="dnaQ_proteo"/>
    <property type="match status" value="1"/>
</dbReference>
<evidence type="ECO:0000256" key="19">
    <source>
        <dbReference type="RuleBase" id="RU364087"/>
    </source>
</evidence>
<evidence type="ECO:0000256" key="15">
    <source>
        <dbReference type="ARBA" id="ARBA00065841"/>
    </source>
</evidence>
<dbReference type="Pfam" id="PF00929">
    <property type="entry name" value="RNase_T"/>
    <property type="match status" value="1"/>
</dbReference>
<accession>A0A451DA69</accession>
<evidence type="ECO:0000256" key="18">
    <source>
        <dbReference type="PIRSR" id="PIRSR606309-3"/>
    </source>
</evidence>
<sequence length="243" mass="27561">MRQIILDTETTGMNVIGLPHQGHRIIEIGAVEIINRRCTKNNFHTYLQPDRPVDLEAFRIHGISDHFLQDKPTFSSIADDFLNYIKDSELVIHNAAFDLGFINYEFAKLHRGIENIEVICKITDSLSMARKLFPGKRNNLNALCTRYQIDNSKRTFHGALLDAEILADVFLAMTGGQTTLPLSMHGERQNSSDSEITHRVVHPTSNLCVIHATTEEIQAHQTRLALIQKKNGLCLWSCQDRNT</sequence>
<evidence type="ECO:0000256" key="4">
    <source>
        <dbReference type="ARBA" id="ARBA00022679"/>
    </source>
</evidence>
<evidence type="ECO:0000256" key="3">
    <source>
        <dbReference type="ARBA" id="ARBA00020352"/>
    </source>
</evidence>
<evidence type="ECO:0000313" key="22">
    <source>
        <dbReference type="Proteomes" id="UP000294368"/>
    </source>
</evidence>
<keyword evidence="6 19" id="KW-0235">DNA replication</keyword>
<comment type="function">
    <text evidence="19">DNA polymerase III is a complex, multichain enzyme responsible for most of the replicative synthesis in bacteria. The epsilon subunit contain the editing function and is a proofreading 3'-5' exonuclease.</text>
</comment>
<gene>
    <name evidence="19 21" type="primary">dnaQ</name>
    <name evidence="21" type="ORF">ERCIKOCA2762_492</name>
</gene>
<dbReference type="InterPro" id="IPR006054">
    <property type="entry name" value="DnaQ"/>
</dbReference>
<dbReference type="InterPro" id="IPR036397">
    <property type="entry name" value="RNaseH_sf"/>
</dbReference>
<dbReference type="GO" id="GO:0046872">
    <property type="term" value="F:metal ion binding"/>
    <property type="evidence" value="ECO:0007669"/>
    <property type="project" value="UniProtKB-KW"/>
</dbReference>
<dbReference type="GO" id="GO:0003887">
    <property type="term" value="F:DNA-directed DNA polymerase activity"/>
    <property type="evidence" value="ECO:0007669"/>
    <property type="project" value="UniProtKB-KW"/>
</dbReference>
<evidence type="ECO:0000256" key="6">
    <source>
        <dbReference type="ARBA" id="ARBA00022705"/>
    </source>
</evidence>
<evidence type="ECO:0000256" key="11">
    <source>
        <dbReference type="ARBA" id="ARBA00022842"/>
    </source>
</evidence>
<keyword evidence="7 19" id="KW-0540">Nuclease</keyword>
<comment type="cofactor">
    <cofactor evidence="18">
        <name>Mg(2+)</name>
        <dbReference type="ChEBI" id="CHEBI:18420"/>
    </cofactor>
    <cofactor evidence="18">
        <name>Mn(2+)</name>
        <dbReference type="ChEBI" id="CHEBI:29035"/>
    </cofactor>
    <text evidence="18">Binds 2 divalent metal cations. Magnesium or manganese.</text>
</comment>
<dbReference type="Proteomes" id="UP000294368">
    <property type="component" value="Chromosome"/>
</dbReference>
<keyword evidence="5 19" id="KW-0548">Nucleotidyltransferase</keyword>
<evidence type="ECO:0000256" key="10">
    <source>
        <dbReference type="ARBA" id="ARBA00022839"/>
    </source>
</evidence>
<keyword evidence="12 19" id="KW-0239">DNA-directed DNA polymerase</keyword>
<feature type="binding site" evidence="17">
    <location>
        <position position="9"/>
    </location>
    <ligand>
        <name>substrate</name>
    </ligand>
</feature>
<comment type="cofactor">
    <cofactor evidence="1 19">
        <name>Mn(2+)</name>
        <dbReference type="ChEBI" id="CHEBI:29035"/>
    </cofactor>
</comment>
<dbReference type="NCBIfam" id="TIGR00573">
    <property type="entry name" value="dnaq"/>
    <property type="match status" value="1"/>
</dbReference>
<organism evidence="21 22">
    <name type="scientific">Candidatus Erwinia haradaeae</name>
    <dbReference type="NCBI Taxonomy" id="1922217"/>
    <lineage>
        <taxon>Bacteria</taxon>
        <taxon>Pseudomonadati</taxon>
        <taxon>Pseudomonadota</taxon>
        <taxon>Gammaproteobacteria</taxon>
        <taxon>Enterobacterales</taxon>
        <taxon>Erwiniaceae</taxon>
        <taxon>Erwinia</taxon>
    </lineage>
</organism>
<feature type="binding site" evidence="18">
    <location>
        <position position="9"/>
    </location>
    <ligand>
        <name>a divalent metal cation</name>
        <dbReference type="ChEBI" id="CHEBI:60240"/>
        <label>1</label>
        <note>catalytic</note>
    </ligand>
</feature>
<feature type="domain" description="Exonuclease" evidence="20">
    <location>
        <begin position="2"/>
        <end position="179"/>
    </location>
</feature>
<feature type="binding site" evidence="17">
    <location>
        <position position="7"/>
    </location>
    <ligand>
        <name>substrate</name>
    </ligand>
</feature>
<keyword evidence="11 18" id="KW-0460">Magnesium</keyword>
<evidence type="ECO:0000256" key="9">
    <source>
        <dbReference type="ARBA" id="ARBA00022801"/>
    </source>
</evidence>
<keyword evidence="9 19" id="KW-0378">Hydrolase</keyword>
<dbReference type="CDD" id="cd06131">
    <property type="entry name" value="DNA_pol_III_epsilon_Ecoli_like"/>
    <property type="match status" value="1"/>
</dbReference>
<evidence type="ECO:0000256" key="1">
    <source>
        <dbReference type="ARBA" id="ARBA00001936"/>
    </source>
</evidence>
<dbReference type="GO" id="GO:0005829">
    <property type="term" value="C:cytosol"/>
    <property type="evidence" value="ECO:0007669"/>
    <property type="project" value="TreeGrafter"/>
</dbReference>
<evidence type="ECO:0000256" key="14">
    <source>
        <dbReference type="ARBA" id="ARBA00049244"/>
    </source>
</evidence>
<evidence type="ECO:0000256" key="17">
    <source>
        <dbReference type="PIRSR" id="PIRSR606309-2"/>
    </source>
</evidence>
<dbReference type="EMBL" id="LR217715">
    <property type="protein sequence ID" value="VFP83250.1"/>
    <property type="molecule type" value="Genomic_DNA"/>
</dbReference>
<dbReference type="PANTHER" id="PTHR30231:SF41">
    <property type="entry name" value="DNA POLYMERASE III SUBUNIT EPSILON"/>
    <property type="match status" value="1"/>
</dbReference>
<dbReference type="InterPro" id="IPR013520">
    <property type="entry name" value="Ribonucl_H"/>
</dbReference>
<keyword evidence="10 19" id="KW-0269">Exonuclease</keyword>
<evidence type="ECO:0000256" key="8">
    <source>
        <dbReference type="ARBA" id="ARBA00022723"/>
    </source>
</evidence>
<feature type="active site" description="Proton acceptor" evidence="16">
    <location>
        <position position="157"/>
    </location>
</feature>
<feature type="binding site" evidence="18">
    <location>
        <position position="7"/>
    </location>
    <ligand>
        <name>a divalent metal cation</name>
        <dbReference type="ChEBI" id="CHEBI:60240"/>
        <label>1</label>
        <note>catalytic</note>
    </ligand>
</feature>
<reference evidence="21 22" key="1">
    <citation type="submission" date="2019-02" db="EMBL/GenBank/DDBJ databases">
        <authorList>
            <person name="Manzano-Marin A."/>
            <person name="Manzano-Marin A."/>
        </authorList>
    </citation>
    <scope>NUCLEOTIDE SEQUENCE [LARGE SCALE GENOMIC DNA]</scope>
    <source>
        <strain evidence="21 22">ErCikochiana</strain>
    </source>
</reference>
<dbReference type="InterPro" id="IPR012337">
    <property type="entry name" value="RNaseH-like_sf"/>
</dbReference>
<dbReference type="EC" id="2.7.7.7" evidence="2 19"/>
<dbReference type="SMART" id="SM00479">
    <property type="entry name" value="EXOIII"/>
    <property type="match status" value="1"/>
</dbReference>
<dbReference type="FunFam" id="3.30.420.10:FF:000012">
    <property type="entry name" value="DNA polymerase III subunit epsilon"/>
    <property type="match status" value="1"/>
</dbReference>
<evidence type="ECO:0000256" key="16">
    <source>
        <dbReference type="PIRSR" id="PIRSR606309-1"/>
    </source>
</evidence>
<dbReference type="OrthoDB" id="9804290at2"/>
<feature type="binding site" evidence="17">
    <location>
        <position position="61"/>
    </location>
    <ligand>
        <name>substrate</name>
    </ligand>
</feature>
<dbReference type="AlphaFoldDB" id="A0A451DA69"/>
<dbReference type="RefSeq" id="WP_157988600.1">
    <property type="nucleotide sequence ID" value="NZ_LR217715.1"/>
</dbReference>
<keyword evidence="8 18" id="KW-0479">Metal-binding</keyword>
<dbReference type="SUPFAM" id="SSF53098">
    <property type="entry name" value="Ribonuclease H-like"/>
    <property type="match status" value="1"/>
</dbReference>
<evidence type="ECO:0000256" key="2">
    <source>
        <dbReference type="ARBA" id="ARBA00012417"/>
    </source>
</evidence>
<dbReference type="InterPro" id="IPR006309">
    <property type="entry name" value="DnaQ_proteo"/>
</dbReference>
<dbReference type="GO" id="GO:0003677">
    <property type="term" value="F:DNA binding"/>
    <property type="evidence" value="ECO:0007669"/>
    <property type="project" value="InterPro"/>
</dbReference>
<evidence type="ECO:0000259" key="20">
    <source>
        <dbReference type="SMART" id="SM00479"/>
    </source>
</evidence>
<keyword evidence="4 19" id="KW-0808">Transferase</keyword>
<dbReference type="GO" id="GO:0045004">
    <property type="term" value="P:DNA replication proofreading"/>
    <property type="evidence" value="ECO:0007669"/>
    <property type="project" value="TreeGrafter"/>
</dbReference>
<evidence type="ECO:0000256" key="7">
    <source>
        <dbReference type="ARBA" id="ARBA00022722"/>
    </source>
</evidence>
<feature type="binding site" evidence="17">
    <location>
        <position position="56"/>
    </location>
    <ligand>
        <name>substrate</name>
    </ligand>
</feature>
<feature type="binding site" evidence="18">
    <location>
        <position position="162"/>
    </location>
    <ligand>
        <name>a divalent metal cation</name>
        <dbReference type="ChEBI" id="CHEBI:60240"/>
        <label>1</label>
        <note>catalytic</note>
    </ligand>
</feature>
<comment type="subunit">
    <text evidence="15">The DNA polymerase holoenzyme is a complex that contains 10 different types of subunits. These subunits are organized into 3 functionally essential subassemblies: the pol III core, the beta sliding clamp processivity factor and the clamp-loading complex. The pol III core (subunits alpha,epsilon and theta) contains the polymerase and the 3'-5' exonuclease proofreading activities. The polymerase is tethered to the template via the sliding clamp processivity factor. The clamp-loading complex assembles the beta processivity factor onto the primer template and plays a central role in the organization and communication at the replication fork. This complex contains delta, delta', psi and chi, and copies of either or both of two different DnaX proteins, gamma and tau. The composition of the holoenzyme is, therefore: (alpha,epsilon,theta)[2]-(gamma/tau)[3]-delta,delta', psi,chi-beta[4].</text>
</comment>
<evidence type="ECO:0000256" key="13">
    <source>
        <dbReference type="ARBA" id="ARBA00023211"/>
    </source>
</evidence>
<name>A0A451DA69_9GAMM</name>
<evidence type="ECO:0000256" key="12">
    <source>
        <dbReference type="ARBA" id="ARBA00022932"/>
    </source>
</evidence>
<evidence type="ECO:0000313" key="21">
    <source>
        <dbReference type="EMBL" id="VFP83250.1"/>
    </source>
</evidence>
<proteinExistence type="predicted"/>
<dbReference type="Gene3D" id="3.30.420.10">
    <property type="entry name" value="Ribonuclease H-like superfamily/Ribonuclease H"/>
    <property type="match status" value="1"/>
</dbReference>
<comment type="catalytic activity">
    <reaction evidence="14 19">
        <text>DNA(n) + a 2'-deoxyribonucleoside 5'-triphosphate = DNA(n+1) + diphosphate</text>
        <dbReference type="Rhea" id="RHEA:22508"/>
        <dbReference type="Rhea" id="RHEA-COMP:17339"/>
        <dbReference type="Rhea" id="RHEA-COMP:17340"/>
        <dbReference type="ChEBI" id="CHEBI:33019"/>
        <dbReference type="ChEBI" id="CHEBI:61560"/>
        <dbReference type="ChEBI" id="CHEBI:173112"/>
        <dbReference type="EC" id="2.7.7.7"/>
    </reaction>
</comment>
<protein>
    <recommendedName>
        <fullName evidence="3 19">DNA polymerase III subunit epsilon</fullName>
        <ecNumber evidence="2 19">2.7.7.7</ecNumber>
    </recommendedName>
</protein>
<evidence type="ECO:0000256" key="5">
    <source>
        <dbReference type="ARBA" id="ARBA00022695"/>
    </source>
</evidence>
<keyword evidence="13 18" id="KW-0464">Manganese</keyword>